<comment type="caution">
    <text evidence="1">The sequence shown here is derived from an EMBL/GenBank/DDBJ whole genome shotgun (WGS) entry which is preliminary data.</text>
</comment>
<organism evidence="1 2">
    <name type="scientific">Favolaschia claudopus</name>
    <dbReference type="NCBI Taxonomy" id="2862362"/>
    <lineage>
        <taxon>Eukaryota</taxon>
        <taxon>Fungi</taxon>
        <taxon>Dikarya</taxon>
        <taxon>Basidiomycota</taxon>
        <taxon>Agaricomycotina</taxon>
        <taxon>Agaricomycetes</taxon>
        <taxon>Agaricomycetidae</taxon>
        <taxon>Agaricales</taxon>
        <taxon>Marasmiineae</taxon>
        <taxon>Mycenaceae</taxon>
        <taxon>Favolaschia</taxon>
    </lineage>
</organism>
<name>A0AAW0CDQ0_9AGAR</name>
<keyword evidence="2" id="KW-1185">Reference proteome</keyword>
<evidence type="ECO:0000313" key="1">
    <source>
        <dbReference type="EMBL" id="KAK7037872.1"/>
    </source>
</evidence>
<dbReference type="AlphaFoldDB" id="A0AAW0CDQ0"/>
<reference evidence="1 2" key="1">
    <citation type="journal article" date="2024" name="J Genomics">
        <title>Draft genome sequencing and assembly of Favolaschia claudopus CIRM-BRFM 2984 isolated from oak limbs.</title>
        <authorList>
            <person name="Navarro D."/>
            <person name="Drula E."/>
            <person name="Chaduli D."/>
            <person name="Cazenave R."/>
            <person name="Ahrendt S."/>
            <person name="Wang J."/>
            <person name="Lipzen A."/>
            <person name="Daum C."/>
            <person name="Barry K."/>
            <person name="Grigoriev I.V."/>
            <person name="Favel A."/>
            <person name="Rosso M.N."/>
            <person name="Martin F."/>
        </authorList>
    </citation>
    <scope>NUCLEOTIDE SEQUENCE [LARGE SCALE GENOMIC DNA]</scope>
    <source>
        <strain evidence="1 2">CIRM-BRFM 2984</strain>
    </source>
</reference>
<evidence type="ECO:0000313" key="2">
    <source>
        <dbReference type="Proteomes" id="UP001362999"/>
    </source>
</evidence>
<accession>A0AAW0CDQ0</accession>
<sequence length="504" mass="58238">MHNDVPNELWTEIFLHEPREVLMQLNLTQKRFNSLARPLLFRNFVFDPYNVSVGPLPQDEETLQDPDSFVLQRLKFWTSPEIASYVHLCAVYRSRALRGDGSQRRMRVTSTAAPWELVGKFCHHLQHLVNLRHLKLFDIDYPALLLSQISVLPNLRCLEVRSCYPQEHENTTDPKSLTATDTLDPPPLREVTLRTLAPQAASTHLWYPLLRRNTLRKLSTSLPARMLGQILMGQPFTVVTHLELVVSVRTLLQNVQLLEKFPAMQSLAVVASTEPRRPNGNGDFQDALSPVLASLGEYRGPPDLLKLFLPLSSFHRLILSCDDVDQALLHLRLINGPNYITSFHAHFSDLIYEELRELCGFFPHLTDLRVKVTIPHWTEDDYEEYYSGKEANFEAFDFLTELMESPPFPTGIEKIYVHWEYEDDDSHLDDGAPDLNALKDDFLSKYPKLKAIWIDGSPGFLYFWQLGVPGVQYDSCSFDYNDDDEIWEEAHALRKDLEMRWDNM</sequence>
<gene>
    <name evidence="1" type="ORF">R3P38DRAFT_2903064</name>
</gene>
<dbReference type="EMBL" id="JAWWNJ010000017">
    <property type="protein sequence ID" value="KAK7037872.1"/>
    <property type="molecule type" value="Genomic_DNA"/>
</dbReference>
<protein>
    <recommendedName>
        <fullName evidence="3">F-box domain-containing protein</fullName>
    </recommendedName>
</protein>
<evidence type="ECO:0008006" key="3">
    <source>
        <dbReference type="Google" id="ProtNLM"/>
    </source>
</evidence>
<dbReference type="Proteomes" id="UP001362999">
    <property type="component" value="Unassembled WGS sequence"/>
</dbReference>
<proteinExistence type="predicted"/>